<evidence type="ECO:0000313" key="2">
    <source>
        <dbReference type="EMBL" id="RZC68336.1"/>
    </source>
</evidence>
<evidence type="ECO:0000313" key="3">
    <source>
        <dbReference type="Proteomes" id="UP000316621"/>
    </source>
</evidence>
<dbReference type="EMBL" id="CM010721">
    <property type="protein sequence ID" value="RZC68336.1"/>
    <property type="molecule type" value="Genomic_DNA"/>
</dbReference>
<keyword evidence="3" id="KW-1185">Reference proteome</keyword>
<dbReference type="Gramene" id="RZC68336">
    <property type="protein sequence ID" value="RZC68336"/>
    <property type="gene ID" value="C5167_031593"/>
</dbReference>
<dbReference type="AlphaFoldDB" id="A0A4Y7K680"/>
<organism evidence="2 3">
    <name type="scientific">Papaver somniferum</name>
    <name type="common">Opium poppy</name>
    <dbReference type="NCBI Taxonomy" id="3469"/>
    <lineage>
        <taxon>Eukaryota</taxon>
        <taxon>Viridiplantae</taxon>
        <taxon>Streptophyta</taxon>
        <taxon>Embryophyta</taxon>
        <taxon>Tracheophyta</taxon>
        <taxon>Spermatophyta</taxon>
        <taxon>Magnoliopsida</taxon>
        <taxon>Ranunculales</taxon>
        <taxon>Papaveraceae</taxon>
        <taxon>Papaveroideae</taxon>
        <taxon>Papaver</taxon>
    </lineage>
</organism>
<dbReference type="InterPro" id="IPR036047">
    <property type="entry name" value="F-box-like_dom_sf"/>
</dbReference>
<feature type="domain" description="F-box" evidence="1">
    <location>
        <begin position="130"/>
        <end position="147"/>
    </location>
</feature>
<dbReference type="Proteomes" id="UP000316621">
    <property type="component" value="Chromosome 7"/>
</dbReference>
<dbReference type="Pfam" id="PF00646">
    <property type="entry name" value="F-box"/>
    <property type="match status" value="1"/>
</dbReference>
<evidence type="ECO:0000259" key="1">
    <source>
        <dbReference type="Pfam" id="PF00646"/>
    </source>
</evidence>
<protein>
    <recommendedName>
        <fullName evidence="1">F-box domain-containing protein</fullName>
    </recommendedName>
</protein>
<dbReference type="InterPro" id="IPR001810">
    <property type="entry name" value="F-box_dom"/>
</dbReference>
<gene>
    <name evidence="2" type="ORF">C5167_031593</name>
</gene>
<accession>A0A4Y7K680</accession>
<dbReference type="SUPFAM" id="SSF81383">
    <property type="entry name" value="F-box domain"/>
    <property type="match status" value="1"/>
</dbReference>
<proteinExistence type="predicted"/>
<sequence>MEAGKMNPLDLNYNKLFSKNDKDYESTVVPETQIPSSSSSSSSGQVFKDMCKNLSEYEIKDKISRTKTSLAMIAQCLPDRGAKLKENLKILEAEQERRHDKEEKPIGAMVWKKLKILHTSNIGVGDDKIINLPDDLIHHILSFLPTKCAMST</sequence>
<name>A0A4Y7K680_PAPSO</name>
<reference evidence="2 3" key="1">
    <citation type="journal article" date="2018" name="Science">
        <title>The opium poppy genome and morphinan production.</title>
        <authorList>
            <person name="Guo L."/>
            <person name="Winzer T."/>
            <person name="Yang X."/>
            <person name="Li Y."/>
            <person name="Ning Z."/>
            <person name="He Z."/>
            <person name="Teodor R."/>
            <person name="Lu Y."/>
            <person name="Bowser T.A."/>
            <person name="Graham I.A."/>
            <person name="Ye K."/>
        </authorList>
    </citation>
    <scope>NUCLEOTIDE SEQUENCE [LARGE SCALE GENOMIC DNA]</scope>
    <source>
        <strain evidence="3">cv. HN1</strain>
        <tissue evidence="2">Leaves</tissue>
    </source>
</reference>